<organism evidence="12 13">
    <name type="scientific">Marine Group I thaumarchaeote</name>
    <dbReference type="NCBI Taxonomy" id="2511932"/>
    <lineage>
        <taxon>Archaea</taxon>
        <taxon>Nitrososphaerota</taxon>
        <taxon>Marine Group I</taxon>
    </lineage>
</organism>
<evidence type="ECO:0000313" key="12">
    <source>
        <dbReference type="EMBL" id="NWJ20179.1"/>
    </source>
</evidence>
<keyword evidence="3 10" id="KW-0813">Transport</keyword>
<evidence type="ECO:0000256" key="3">
    <source>
        <dbReference type="ARBA" id="ARBA00022448"/>
    </source>
</evidence>
<feature type="transmembrane region" description="Helical" evidence="10">
    <location>
        <begin position="607"/>
        <end position="632"/>
    </location>
</feature>
<dbReference type="PANTHER" id="PTHR11629">
    <property type="entry name" value="VACUOLAR PROTON ATPASES"/>
    <property type="match status" value="1"/>
</dbReference>
<dbReference type="GO" id="GO:0033179">
    <property type="term" value="C:proton-transporting V-type ATPase, V0 domain"/>
    <property type="evidence" value="ECO:0007669"/>
    <property type="project" value="InterPro"/>
</dbReference>
<feature type="transmembrane region" description="Helical" evidence="10">
    <location>
        <begin position="342"/>
        <end position="373"/>
    </location>
</feature>
<evidence type="ECO:0000256" key="2">
    <source>
        <dbReference type="ARBA" id="ARBA00009904"/>
    </source>
</evidence>
<dbReference type="EMBL" id="JACATI010000003">
    <property type="protein sequence ID" value="NWJ20179.1"/>
    <property type="molecule type" value="Genomic_DNA"/>
</dbReference>
<evidence type="ECO:0000256" key="8">
    <source>
        <dbReference type="ARBA" id="ARBA00059506"/>
    </source>
</evidence>
<reference evidence="12 13" key="1">
    <citation type="journal article" date="2019" name="Environ. Microbiol.">
        <title>Genomics insights into ecotype formation of ammonia-oxidizing archaea in the deep ocean.</title>
        <authorList>
            <person name="Wang Y."/>
            <person name="Huang J.M."/>
            <person name="Cui G.J."/>
            <person name="Nunoura T."/>
            <person name="Takaki Y."/>
            <person name="Li W.L."/>
            <person name="Li J."/>
            <person name="Gao Z.M."/>
            <person name="Takai K."/>
            <person name="Zhang A.Q."/>
            <person name="Stepanauskas R."/>
        </authorList>
    </citation>
    <scope>NUCLEOTIDE SEQUENCE [LARGE SCALE GENOMIC DNA]</scope>
    <source>
        <strain evidence="12 13">L14</strain>
    </source>
</reference>
<accession>A0A7K4M7Z0</accession>
<evidence type="ECO:0000256" key="9">
    <source>
        <dbReference type="ARBA" id="ARBA00068671"/>
    </source>
</evidence>
<comment type="caution">
    <text evidence="12">The sequence shown here is derived from an EMBL/GenBank/DDBJ whole genome shotgun (WGS) entry which is preliminary data.</text>
</comment>
<comment type="similarity">
    <text evidence="2 10">Belongs to the V-ATPase 116 kDa subunit family.</text>
</comment>
<dbReference type="Gene3D" id="3.30.70.2750">
    <property type="match status" value="1"/>
</dbReference>
<keyword evidence="11" id="KW-0175">Coiled coil</keyword>
<protein>
    <recommendedName>
        <fullName evidence="9 10">A-type ATP synthase subunit I</fullName>
    </recommendedName>
</protein>
<keyword evidence="4 10" id="KW-0812">Transmembrane</keyword>
<comment type="subcellular location">
    <subcellularLocation>
        <location evidence="1">Membrane</location>
        <topology evidence="1">Multi-pass membrane protein</topology>
    </subcellularLocation>
</comment>
<evidence type="ECO:0000256" key="5">
    <source>
        <dbReference type="ARBA" id="ARBA00022989"/>
    </source>
</evidence>
<dbReference type="GO" id="GO:0051117">
    <property type="term" value="F:ATPase binding"/>
    <property type="evidence" value="ECO:0007669"/>
    <property type="project" value="TreeGrafter"/>
</dbReference>
<feature type="coiled-coil region" evidence="11">
    <location>
        <begin position="214"/>
        <end position="241"/>
    </location>
</feature>
<keyword evidence="6 10" id="KW-0406">Ion transport</keyword>
<feature type="transmembrane region" description="Helical" evidence="10">
    <location>
        <begin position="508"/>
        <end position="525"/>
    </location>
</feature>
<evidence type="ECO:0000313" key="13">
    <source>
        <dbReference type="Proteomes" id="UP000587702"/>
    </source>
</evidence>
<evidence type="ECO:0000256" key="11">
    <source>
        <dbReference type="SAM" id="Coils"/>
    </source>
</evidence>
<keyword evidence="5 10" id="KW-1133">Transmembrane helix</keyword>
<name>A0A7K4M7Z0_9ARCH</name>
<dbReference type="InterPro" id="IPR002490">
    <property type="entry name" value="V-ATPase_116kDa_su"/>
</dbReference>
<sequence>MALIAILGLKKNQHSAISILHDLDVIHLEPLSKDISTLLRNERDEELTRNVSTQFLRVKALLTTLPAISVKLCKRFASTGELLQMASRIEIDDQVSTIEKNKESLLTEINDTKNKIKLFEEFVFFPEDVKILQLSSATSYFGRIASEKFEEFNKVLQEYKQDIFLYSKQEKKVTHLVLVVFSGIPSDAFANIIQTHDVKIEVVPNLVGKPIDIITKQKTNLENLNQKFKHINEELTKISEEHYANLVVIHEQLKIENKKLEVISNLGVTDDAFALEGWVPKSKINQIETTLKKHTAGTTVYELETKEKPPTLMNNPKKYFRLYEAFIRFYSLPESKEFDPTIIFAIVFPIFYGIMIGDAGYGLFILLVCLWVIRRLEKGKRNLNIMPKQLRSFALLILKKRQMLKLAKAMIPGCIVAIILGIIFDLYFGFHLNGYVFDALASVGVTGFPEPGAVLNRPSQAFFDPIERAGTLLLYSGYIGIGMVSLGLVMGITNCLREGEKREAIGKVGWLAFGWGVVLVGLAMIHGDALNPMWPRLIEVNPIAYMYFGLLFGGIALMFIGEGARAIMELASIVSHILSYTRLVGILLASIILAHTTDFIFLKALNISIPFIILGSLILVVGHLFNIIIGVFEPGIQGARLVYVEFFSKFYHGNGRQFISFGSVRRFTEEQYILEQSVIKPEKKKLIKPKIKTN</sequence>
<dbReference type="Proteomes" id="UP000587702">
    <property type="component" value="Unassembled WGS sequence"/>
</dbReference>
<dbReference type="Gene3D" id="1.20.1460.20">
    <property type="match status" value="1"/>
</dbReference>
<evidence type="ECO:0000256" key="10">
    <source>
        <dbReference type="RuleBase" id="RU361189"/>
    </source>
</evidence>
<dbReference type="GO" id="GO:0046961">
    <property type="term" value="F:proton-transporting ATPase activity, rotational mechanism"/>
    <property type="evidence" value="ECO:0007669"/>
    <property type="project" value="InterPro"/>
</dbReference>
<feature type="transmembrane region" description="Helical" evidence="10">
    <location>
        <begin position="545"/>
        <end position="568"/>
    </location>
</feature>
<dbReference type="AlphaFoldDB" id="A0A7K4M7Z0"/>
<evidence type="ECO:0000256" key="1">
    <source>
        <dbReference type="ARBA" id="ARBA00004141"/>
    </source>
</evidence>
<feature type="transmembrane region" description="Helical" evidence="10">
    <location>
        <begin position="580"/>
        <end position="601"/>
    </location>
</feature>
<proteinExistence type="inferred from homology"/>
<evidence type="ECO:0000256" key="6">
    <source>
        <dbReference type="ARBA" id="ARBA00023065"/>
    </source>
</evidence>
<dbReference type="Gene3D" id="3.30.70.2170">
    <property type="match status" value="1"/>
</dbReference>
<gene>
    <name evidence="12" type="ORF">HX860_03805</name>
</gene>
<dbReference type="GO" id="GO:0007035">
    <property type="term" value="P:vacuolar acidification"/>
    <property type="evidence" value="ECO:0007669"/>
    <property type="project" value="TreeGrafter"/>
</dbReference>
<comment type="function">
    <text evidence="8">Component of the A-type ATP synthase that produces ATP from ADP in the presence of a proton gradient across the membrane.</text>
</comment>
<evidence type="ECO:0000256" key="7">
    <source>
        <dbReference type="ARBA" id="ARBA00023136"/>
    </source>
</evidence>
<evidence type="ECO:0000256" key="4">
    <source>
        <dbReference type="ARBA" id="ARBA00022692"/>
    </source>
</evidence>
<feature type="transmembrane region" description="Helical" evidence="10">
    <location>
        <begin position="472"/>
        <end position="496"/>
    </location>
</feature>
<keyword evidence="7 10" id="KW-0472">Membrane</keyword>
<dbReference type="PANTHER" id="PTHR11629:SF63">
    <property type="entry name" value="V-TYPE PROTON ATPASE SUBUNIT A"/>
    <property type="match status" value="1"/>
</dbReference>
<dbReference type="Pfam" id="PF01496">
    <property type="entry name" value="V_ATPase_I"/>
    <property type="match status" value="1"/>
</dbReference>
<dbReference type="GO" id="GO:0016471">
    <property type="term" value="C:vacuolar proton-transporting V-type ATPase complex"/>
    <property type="evidence" value="ECO:0007669"/>
    <property type="project" value="TreeGrafter"/>
</dbReference>
<feature type="transmembrane region" description="Helical" evidence="10">
    <location>
        <begin position="409"/>
        <end position="430"/>
    </location>
</feature>